<protein>
    <recommendedName>
        <fullName evidence="3">F-box domain-containing protein</fullName>
    </recommendedName>
</protein>
<comment type="caution">
    <text evidence="1">The sequence shown here is derived from an EMBL/GenBank/DDBJ whole genome shotgun (WGS) entry which is preliminary data.</text>
</comment>
<organism evidence="1 2">
    <name type="scientific">Clathrus columnatus</name>
    <dbReference type="NCBI Taxonomy" id="1419009"/>
    <lineage>
        <taxon>Eukaryota</taxon>
        <taxon>Fungi</taxon>
        <taxon>Dikarya</taxon>
        <taxon>Basidiomycota</taxon>
        <taxon>Agaricomycotina</taxon>
        <taxon>Agaricomycetes</taxon>
        <taxon>Phallomycetidae</taxon>
        <taxon>Phallales</taxon>
        <taxon>Clathraceae</taxon>
        <taxon>Clathrus</taxon>
    </lineage>
</organism>
<dbReference type="Gene3D" id="3.80.10.10">
    <property type="entry name" value="Ribonuclease Inhibitor"/>
    <property type="match status" value="1"/>
</dbReference>
<dbReference type="Proteomes" id="UP001050691">
    <property type="component" value="Unassembled WGS sequence"/>
</dbReference>
<evidence type="ECO:0008006" key="3">
    <source>
        <dbReference type="Google" id="ProtNLM"/>
    </source>
</evidence>
<proteinExistence type="predicted"/>
<accession>A0AAV5A1Q5</accession>
<dbReference type="EMBL" id="BPWL01000002">
    <property type="protein sequence ID" value="GJJ07537.1"/>
    <property type="molecule type" value="Genomic_DNA"/>
</dbReference>
<dbReference type="SUPFAM" id="SSF52047">
    <property type="entry name" value="RNI-like"/>
    <property type="match status" value="1"/>
</dbReference>
<evidence type="ECO:0000313" key="1">
    <source>
        <dbReference type="EMBL" id="GJJ07537.1"/>
    </source>
</evidence>
<keyword evidence="2" id="KW-1185">Reference proteome</keyword>
<dbReference type="InterPro" id="IPR032675">
    <property type="entry name" value="LRR_dom_sf"/>
</dbReference>
<name>A0AAV5A1Q5_9AGAM</name>
<reference evidence="1" key="1">
    <citation type="submission" date="2021-10" db="EMBL/GenBank/DDBJ databases">
        <title>De novo Genome Assembly of Clathrus columnatus (Basidiomycota, Fungi) Using Illumina and Nanopore Sequence Data.</title>
        <authorList>
            <person name="Ogiso-Tanaka E."/>
            <person name="Itagaki H."/>
            <person name="Hosoya T."/>
            <person name="Hosaka K."/>
        </authorList>
    </citation>
    <scope>NUCLEOTIDE SEQUENCE</scope>
    <source>
        <strain evidence="1">MO-923</strain>
    </source>
</reference>
<dbReference type="AlphaFoldDB" id="A0AAV5A1Q5"/>
<sequence length="546" mass="62761">MSPPRVLQIQEILAIIFQTCPLSTNAICARVCRAWSDPALDALWREVKDLRNLLKLIPAFFGDRFERDLAPADWVRFMRHARRIRSLEHSDRRVTLDPSVFMALGISRPVFDILPNLRYLRWSAHGENALAHAVLFMSPSLASFEVFALSFAPRGIGTFFQTLQERSPHLRFFYLHAIGSVAPVESFLAGFLKSLTYLEVIQLPCYWQTRNVVTALSTLKHLRSVRTHVPSRTIYRGQTREVEDIRTITFTDGCFPALKTFYIDGRRLSEIEHLLRKPHAPKHLTTLTIMSLQIENSAALHDFIKVLAELCPSLRHIVLALYVSETSNPPSIINFDVIRPILDFPRLVGFKITHKEPLQITEDDIKEMAMNWHALETLHLCHDPYILEAENIDSGLSPDCLLSFAEHCPNIKELGLYINATRWNRNEDLPPTPRPFGRLQRLHVGVSRVTHPNVIARFLSDICPRPLVIFTDSCWETAAVRESVPVSQSRREVWQQVATFHRDLLEVRMLERRLHQEKAKAMEVEITKLKRNASMHSEIGDISMDK</sequence>
<evidence type="ECO:0000313" key="2">
    <source>
        <dbReference type="Proteomes" id="UP001050691"/>
    </source>
</evidence>
<gene>
    <name evidence="1" type="ORF">Clacol_001739</name>
</gene>